<feature type="region of interest" description="Disordered" evidence="1">
    <location>
        <begin position="43"/>
        <end position="132"/>
    </location>
</feature>
<organism evidence="2 3">
    <name type="scientific">Ensete ventricosum</name>
    <name type="common">Abyssinian banana</name>
    <name type="synonym">Musa ensete</name>
    <dbReference type="NCBI Taxonomy" id="4639"/>
    <lineage>
        <taxon>Eukaryota</taxon>
        <taxon>Viridiplantae</taxon>
        <taxon>Streptophyta</taxon>
        <taxon>Embryophyta</taxon>
        <taxon>Tracheophyta</taxon>
        <taxon>Spermatophyta</taxon>
        <taxon>Magnoliopsida</taxon>
        <taxon>Liliopsida</taxon>
        <taxon>Zingiberales</taxon>
        <taxon>Musaceae</taxon>
        <taxon>Ensete</taxon>
    </lineage>
</organism>
<reference evidence="2 3" key="1">
    <citation type="journal article" date="2014" name="Agronomy (Basel)">
        <title>A Draft Genome Sequence for Ensete ventricosum, the Drought-Tolerant Tree Against Hunger.</title>
        <authorList>
            <person name="Harrison J."/>
            <person name="Moore K.A."/>
            <person name="Paszkiewicz K."/>
            <person name="Jones T."/>
            <person name="Grant M."/>
            <person name="Ambacheew D."/>
            <person name="Muzemil S."/>
            <person name="Studholme D.J."/>
        </authorList>
    </citation>
    <scope>NUCLEOTIDE SEQUENCE [LARGE SCALE GENOMIC DNA]</scope>
</reference>
<comment type="caution">
    <text evidence="2">The sequence shown here is derived from an EMBL/GenBank/DDBJ whole genome shotgun (WGS) entry which is preliminary data.</text>
</comment>
<feature type="region of interest" description="Disordered" evidence="1">
    <location>
        <begin position="1"/>
        <end position="25"/>
    </location>
</feature>
<protein>
    <submittedName>
        <fullName evidence="2">Uncharacterized protein</fullName>
    </submittedName>
</protein>
<evidence type="ECO:0000313" key="2">
    <source>
        <dbReference type="EMBL" id="RRT86055.1"/>
    </source>
</evidence>
<dbReference type="AlphaFoldDB" id="A0A427BC03"/>
<gene>
    <name evidence="2" type="ORF">B296_00004755</name>
</gene>
<accession>A0A427BC03</accession>
<dbReference type="EMBL" id="AMZH03000020">
    <property type="protein sequence ID" value="RRT86055.1"/>
    <property type="molecule type" value="Genomic_DNA"/>
</dbReference>
<feature type="compositionally biased region" description="Basic and acidic residues" evidence="1">
    <location>
        <begin position="1"/>
        <end position="15"/>
    </location>
</feature>
<proteinExistence type="predicted"/>
<dbReference type="Proteomes" id="UP000287651">
    <property type="component" value="Unassembled WGS sequence"/>
</dbReference>
<feature type="compositionally biased region" description="Basic and acidic residues" evidence="1">
    <location>
        <begin position="62"/>
        <end position="83"/>
    </location>
</feature>
<feature type="compositionally biased region" description="Basic and acidic residues" evidence="1">
    <location>
        <begin position="43"/>
        <end position="54"/>
    </location>
</feature>
<sequence length="132" mass="15349">MDSSRAHEHVERVEKGQNGQGLEKRQELISLVRIRFHIWRRRNDQDSRVKRDSGLRQGSKTWRHEWITKEKQERPKNERERKTHGGSSATSPVASLSEAVDSRESSASRIRRTRLSGMPPARRNLAAIQPFD</sequence>
<evidence type="ECO:0000313" key="3">
    <source>
        <dbReference type="Proteomes" id="UP000287651"/>
    </source>
</evidence>
<evidence type="ECO:0000256" key="1">
    <source>
        <dbReference type="SAM" id="MobiDB-lite"/>
    </source>
</evidence>
<feature type="compositionally biased region" description="Polar residues" evidence="1">
    <location>
        <begin position="85"/>
        <end position="94"/>
    </location>
</feature>
<name>A0A427BC03_ENSVE</name>